<dbReference type="InterPro" id="IPR000210">
    <property type="entry name" value="BTB/POZ_dom"/>
</dbReference>
<reference evidence="3" key="1">
    <citation type="journal article" date="2020" name="Stud. Mycol.">
        <title>101 Dothideomycetes genomes: a test case for predicting lifestyles and emergence of pathogens.</title>
        <authorList>
            <person name="Haridas S."/>
            <person name="Albert R."/>
            <person name="Binder M."/>
            <person name="Bloem J."/>
            <person name="Labutti K."/>
            <person name="Salamov A."/>
            <person name="Andreopoulos B."/>
            <person name="Baker S."/>
            <person name="Barry K."/>
            <person name="Bills G."/>
            <person name="Bluhm B."/>
            <person name="Cannon C."/>
            <person name="Castanera R."/>
            <person name="Culley D."/>
            <person name="Daum C."/>
            <person name="Ezra D."/>
            <person name="Gonzalez J."/>
            <person name="Henrissat B."/>
            <person name="Kuo A."/>
            <person name="Liang C."/>
            <person name="Lipzen A."/>
            <person name="Lutzoni F."/>
            <person name="Magnuson J."/>
            <person name="Mondo S."/>
            <person name="Nolan M."/>
            <person name="Ohm R."/>
            <person name="Pangilinan J."/>
            <person name="Park H.-J."/>
            <person name="Ramirez L."/>
            <person name="Alfaro M."/>
            <person name="Sun H."/>
            <person name="Tritt A."/>
            <person name="Yoshinaga Y."/>
            <person name="Zwiers L.-H."/>
            <person name="Turgeon B."/>
            <person name="Goodwin S."/>
            <person name="Spatafora J."/>
            <person name="Crous P."/>
            <person name="Grigoriev I."/>
        </authorList>
    </citation>
    <scope>NUCLEOTIDE SEQUENCE</scope>
    <source>
        <strain evidence="3">CBS 690.94</strain>
    </source>
</reference>
<dbReference type="PROSITE" id="PS50097">
    <property type="entry name" value="BTB"/>
    <property type="match status" value="1"/>
</dbReference>
<proteinExistence type="predicted"/>
<dbReference type="Pfam" id="PF00651">
    <property type="entry name" value="BTB"/>
    <property type="match status" value="1"/>
</dbReference>
<organism evidence="3 4">
    <name type="scientific">Karstenula rhodostoma CBS 690.94</name>
    <dbReference type="NCBI Taxonomy" id="1392251"/>
    <lineage>
        <taxon>Eukaryota</taxon>
        <taxon>Fungi</taxon>
        <taxon>Dikarya</taxon>
        <taxon>Ascomycota</taxon>
        <taxon>Pezizomycotina</taxon>
        <taxon>Dothideomycetes</taxon>
        <taxon>Pleosporomycetidae</taxon>
        <taxon>Pleosporales</taxon>
        <taxon>Massarineae</taxon>
        <taxon>Didymosphaeriaceae</taxon>
        <taxon>Karstenula</taxon>
    </lineage>
</organism>
<feature type="region of interest" description="Disordered" evidence="1">
    <location>
        <begin position="92"/>
        <end position="115"/>
    </location>
</feature>
<keyword evidence="4" id="KW-1185">Reference proteome</keyword>
<dbReference type="Gene3D" id="3.30.710.10">
    <property type="entry name" value="Potassium Channel Kv1.1, Chain A"/>
    <property type="match status" value="1"/>
</dbReference>
<accession>A0A9P4PAX7</accession>
<dbReference type="InterPro" id="IPR011333">
    <property type="entry name" value="SKP1/BTB/POZ_sf"/>
</dbReference>
<dbReference type="Proteomes" id="UP000799764">
    <property type="component" value="Unassembled WGS sequence"/>
</dbReference>
<evidence type="ECO:0000313" key="4">
    <source>
        <dbReference type="Proteomes" id="UP000799764"/>
    </source>
</evidence>
<comment type="caution">
    <text evidence="3">The sequence shown here is derived from an EMBL/GenBank/DDBJ whole genome shotgun (WGS) entry which is preliminary data.</text>
</comment>
<dbReference type="AlphaFoldDB" id="A0A9P4PAX7"/>
<gene>
    <name evidence="3" type="ORF">P171DRAFT_396206</name>
</gene>
<dbReference type="OrthoDB" id="6359816at2759"/>
<dbReference type="CDD" id="cd18186">
    <property type="entry name" value="BTB_POZ_ZBTB_KLHL-like"/>
    <property type="match status" value="1"/>
</dbReference>
<dbReference type="PANTHER" id="PTHR47843">
    <property type="entry name" value="BTB DOMAIN-CONTAINING PROTEIN-RELATED"/>
    <property type="match status" value="1"/>
</dbReference>
<dbReference type="PANTHER" id="PTHR47843:SF5">
    <property type="entry name" value="BTB_POZ DOMAIN PROTEIN"/>
    <property type="match status" value="1"/>
</dbReference>
<dbReference type="EMBL" id="MU001508">
    <property type="protein sequence ID" value="KAF2440068.1"/>
    <property type="molecule type" value="Genomic_DNA"/>
</dbReference>
<name>A0A9P4PAX7_9PLEO</name>
<dbReference type="SUPFAM" id="SSF54695">
    <property type="entry name" value="POZ domain"/>
    <property type="match status" value="1"/>
</dbReference>
<evidence type="ECO:0000256" key="1">
    <source>
        <dbReference type="SAM" id="MobiDB-lite"/>
    </source>
</evidence>
<sequence>MAQSAHHLVLESVKGLLASGDYSDLTITCQSDNYKVHKAIVCSRAKFFENAIKFPGKESESNRVDLPEDDPAMVNLLVEYLYKGDYSPDCLPAMPSNPPTHSNPNPSKKGQRSGYGYGKQSKDYLHTCTSSGFFCGNSGVCDHHQCGNSCDYSCQNFRCEECNPPPSLPEVDARADQLSTHASMYAIGEQYGVVGLKELSQEKFRCACLHFWNQSAFAVAAHLVFSTTLEEDKGLRDIVSKTISDHMELVNKPEIEVLMTQFNSLAFGLLKQKVSTGWR</sequence>
<protein>
    <recommendedName>
        <fullName evidence="2">BTB domain-containing protein</fullName>
    </recommendedName>
</protein>
<evidence type="ECO:0000313" key="3">
    <source>
        <dbReference type="EMBL" id="KAF2440068.1"/>
    </source>
</evidence>
<feature type="domain" description="BTB" evidence="2">
    <location>
        <begin position="23"/>
        <end position="90"/>
    </location>
</feature>
<evidence type="ECO:0000259" key="2">
    <source>
        <dbReference type="PROSITE" id="PS50097"/>
    </source>
</evidence>